<evidence type="ECO:0000256" key="2">
    <source>
        <dbReference type="ARBA" id="ARBA00022691"/>
    </source>
</evidence>
<evidence type="ECO:0000259" key="9">
    <source>
        <dbReference type="Pfam" id="PF13847"/>
    </source>
</evidence>
<dbReference type="PANTHER" id="PTHR43675:SF8">
    <property type="entry name" value="ARSENITE METHYLTRANSFERASE"/>
    <property type="match status" value="1"/>
</dbReference>
<name>A0A5C5YGJ6_9BACT</name>
<reference evidence="10 11" key="1">
    <citation type="submission" date="2019-02" db="EMBL/GenBank/DDBJ databases">
        <title>Deep-cultivation of Planctomycetes and their phenomic and genomic characterization uncovers novel biology.</title>
        <authorList>
            <person name="Wiegand S."/>
            <person name="Jogler M."/>
            <person name="Boedeker C."/>
            <person name="Pinto D."/>
            <person name="Vollmers J."/>
            <person name="Rivas-Marin E."/>
            <person name="Kohn T."/>
            <person name="Peeters S.H."/>
            <person name="Heuer A."/>
            <person name="Rast P."/>
            <person name="Oberbeckmann S."/>
            <person name="Bunk B."/>
            <person name="Jeske O."/>
            <person name="Meyerdierks A."/>
            <person name="Storesund J.E."/>
            <person name="Kallscheuer N."/>
            <person name="Luecker S."/>
            <person name="Lage O.M."/>
            <person name="Pohl T."/>
            <person name="Merkel B.J."/>
            <person name="Hornburger P."/>
            <person name="Mueller R.-W."/>
            <person name="Bruemmer F."/>
            <person name="Labrenz M."/>
            <person name="Spormann A.M."/>
            <person name="Op Den Camp H."/>
            <person name="Overmann J."/>
            <person name="Amann R."/>
            <person name="Jetten M.S.M."/>
            <person name="Mascher T."/>
            <person name="Medema M.H."/>
            <person name="Devos D.P."/>
            <person name="Kaster A.-K."/>
            <person name="Ovreas L."/>
            <person name="Rohde M."/>
            <person name="Galperin M.Y."/>
            <person name="Jogler C."/>
        </authorList>
    </citation>
    <scope>NUCLEOTIDE SEQUENCE [LARGE SCALE GENOMIC DNA]</scope>
    <source>
        <strain evidence="10 11">CA85</strain>
    </source>
</reference>
<organism evidence="10 11">
    <name type="scientific">Allorhodopirellula solitaria</name>
    <dbReference type="NCBI Taxonomy" id="2527987"/>
    <lineage>
        <taxon>Bacteria</taxon>
        <taxon>Pseudomonadati</taxon>
        <taxon>Planctomycetota</taxon>
        <taxon>Planctomycetia</taxon>
        <taxon>Pirellulales</taxon>
        <taxon>Pirellulaceae</taxon>
        <taxon>Allorhodopirellula</taxon>
    </lineage>
</organism>
<accession>A0A5C5YGJ6</accession>
<dbReference type="CDD" id="cd02440">
    <property type="entry name" value="AdoMet_MTases"/>
    <property type="match status" value="1"/>
</dbReference>
<evidence type="ECO:0000256" key="8">
    <source>
        <dbReference type="ARBA" id="ARBA00048428"/>
    </source>
</evidence>
<evidence type="ECO:0000256" key="6">
    <source>
        <dbReference type="ARBA" id="ARBA00047941"/>
    </source>
</evidence>
<comment type="catalytic activity">
    <reaction evidence="6">
        <text>arsenic triglutathione + [thioredoxin]-dithiol + S-adenosyl-L-methionine + 2 H2O = methylarsonous acid + [thioredoxin]-disulfide + 3 glutathione + S-adenosyl-L-homocysteine + H(+)</text>
        <dbReference type="Rhea" id="RHEA:69460"/>
        <dbReference type="Rhea" id="RHEA-COMP:10698"/>
        <dbReference type="Rhea" id="RHEA-COMP:10700"/>
        <dbReference type="ChEBI" id="CHEBI:15377"/>
        <dbReference type="ChEBI" id="CHEBI:15378"/>
        <dbReference type="ChEBI" id="CHEBI:17826"/>
        <dbReference type="ChEBI" id="CHEBI:29950"/>
        <dbReference type="ChEBI" id="CHEBI:50058"/>
        <dbReference type="ChEBI" id="CHEBI:57856"/>
        <dbReference type="ChEBI" id="CHEBI:57925"/>
        <dbReference type="ChEBI" id="CHEBI:59789"/>
        <dbReference type="ChEBI" id="CHEBI:183640"/>
        <dbReference type="EC" id="2.1.1.137"/>
    </reaction>
</comment>
<comment type="catalytic activity">
    <reaction evidence="8">
        <text>arsenic triglutathione + 3 [thioredoxin]-dithiol + 3 S-adenosyl-L-methionine = trimethylarsine + 3 [thioredoxin]-disulfide + 3 glutathione + 3 S-adenosyl-L-homocysteine + 3 H(+)</text>
        <dbReference type="Rhea" id="RHEA:69432"/>
        <dbReference type="Rhea" id="RHEA-COMP:10698"/>
        <dbReference type="Rhea" id="RHEA-COMP:10700"/>
        <dbReference type="ChEBI" id="CHEBI:15378"/>
        <dbReference type="ChEBI" id="CHEBI:27130"/>
        <dbReference type="ChEBI" id="CHEBI:29950"/>
        <dbReference type="ChEBI" id="CHEBI:50058"/>
        <dbReference type="ChEBI" id="CHEBI:57856"/>
        <dbReference type="ChEBI" id="CHEBI:57925"/>
        <dbReference type="ChEBI" id="CHEBI:59789"/>
        <dbReference type="ChEBI" id="CHEBI:183640"/>
        <dbReference type="EC" id="2.1.1.137"/>
    </reaction>
</comment>
<evidence type="ECO:0000256" key="7">
    <source>
        <dbReference type="ARBA" id="ARBA00047943"/>
    </source>
</evidence>
<dbReference type="Pfam" id="PF13847">
    <property type="entry name" value="Methyltransf_31"/>
    <property type="match status" value="1"/>
</dbReference>
<dbReference type="InterPro" id="IPR029063">
    <property type="entry name" value="SAM-dependent_MTases_sf"/>
</dbReference>
<dbReference type="GO" id="GO:0030791">
    <property type="term" value="F:arsenite methyltransferase activity"/>
    <property type="evidence" value="ECO:0007669"/>
    <property type="project" value="UniProtKB-EC"/>
</dbReference>
<keyword evidence="10" id="KW-0830">Ubiquinone</keyword>
<dbReference type="GO" id="GO:0032259">
    <property type="term" value="P:methylation"/>
    <property type="evidence" value="ECO:0007669"/>
    <property type="project" value="UniProtKB-KW"/>
</dbReference>
<dbReference type="Gene3D" id="3.40.50.150">
    <property type="entry name" value="Vaccinia Virus protein VP39"/>
    <property type="match status" value="1"/>
</dbReference>
<comment type="caution">
    <text evidence="10">The sequence shown here is derived from an EMBL/GenBank/DDBJ whole genome shotgun (WGS) entry which is preliminary data.</text>
</comment>
<keyword evidence="2" id="KW-0949">S-adenosyl-L-methionine</keyword>
<keyword evidence="11" id="KW-1185">Reference proteome</keyword>
<keyword evidence="10" id="KW-0489">Methyltransferase</keyword>
<sequence>MNQHNKTASVQDQYAAVARSGLNNDSDAVRSIASAFGYSADDLKSLPTQANMGVSCGNPLATAGLREGEVVVDLGCGGGMDVFLAAQAVGDAGRAIGIDMTPDMLDRARAGATKLGLSNVELHEANIEQLPLADESVDCVISNCVINLVDDKAAVLREIRRVLKPGGRVAISDIALKQQLPEAVKDSVAAYIGCISGAIMIDEYRGALLDAGFDSVVVTDTGADLNVYAEASQSDCCGTTDSCCGEPTLHAGLADVLKSFDVNVYAASVRVHAVAPLA</sequence>
<evidence type="ECO:0000256" key="5">
    <source>
        <dbReference type="ARBA" id="ARBA00034545"/>
    </source>
</evidence>
<dbReference type="Proteomes" id="UP000318053">
    <property type="component" value="Unassembled WGS sequence"/>
</dbReference>
<comment type="catalytic activity">
    <reaction evidence="7">
        <text>arsenic triglutathione + 2 [thioredoxin]-dithiol + 2 S-adenosyl-L-methionine + H2O = dimethylarsinous acid + 2 [thioredoxin]-disulfide + 3 glutathione + 2 S-adenosyl-L-homocysteine + 2 H(+)</text>
        <dbReference type="Rhea" id="RHEA:69464"/>
        <dbReference type="Rhea" id="RHEA-COMP:10698"/>
        <dbReference type="Rhea" id="RHEA-COMP:10700"/>
        <dbReference type="ChEBI" id="CHEBI:15377"/>
        <dbReference type="ChEBI" id="CHEBI:15378"/>
        <dbReference type="ChEBI" id="CHEBI:23808"/>
        <dbReference type="ChEBI" id="CHEBI:29950"/>
        <dbReference type="ChEBI" id="CHEBI:50058"/>
        <dbReference type="ChEBI" id="CHEBI:57856"/>
        <dbReference type="ChEBI" id="CHEBI:57925"/>
        <dbReference type="ChEBI" id="CHEBI:59789"/>
        <dbReference type="ChEBI" id="CHEBI:183640"/>
        <dbReference type="EC" id="2.1.1.137"/>
    </reaction>
</comment>
<dbReference type="EMBL" id="SJPK01000002">
    <property type="protein sequence ID" value="TWT74278.1"/>
    <property type="molecule type" value="Genomic_DNA"/>
</dbReference>
<keyword evidence="1 10" id="KW-0808">Transferase</keyword>
<evidence type="ECO:0000256" key="1">
    <source>
        <dbReference type="ARBA" id="ARBA00022679"/>
    </source>
</evidence>
<dbReference type="PANTHER" id="PTHR43675">
    <property type="entry name" value="ARSENITE METHYLTRANSFERASE"/>
    <property type="match status" value="1"/>
</dbReference>
<dbReference type="RefSeq" id="WP_146390279.1">
    <property type="nucleotide sequence ID" value="NZ_SJPK01000002.1"/>
</dbReference>
<dbReference type="OrthoDB" id="9772751at2"/>
<dbReference type="AlphaFoldDB" id="A0A5C5YGJ6"/>
<evidence type="ECO:0000313" key="10">
    <source>
        <dbReference type="EMBL" id="TWT74278.1"/>
    </source>
</evidence>
<evidence type="ECO:0000256" key="3">
    <source>
        <dbReference type="ARBA" id="ARBA00034487"/>
    </source>
</evidence>
<dbReference type="InterPro" id="IPR025714">
    <property type="entry name" value="Methyltranfer_dom"/>
</dbReference>
<dbReference type="EC" id="2.1.1.137" evidence="4"/>
<gene>
    <name evidence="10" type="primary">ubiE_2</name>
    <name evidence="10" type="ORF">CA85_11650</name>
</gene>
<protein>
    <recommendedName>
        <fullName evidence="5">Arsenite methyltransferase</fullName>
        <ecNumber evidence="4">2.1.1.137</ecNumber>
    </recommendedName>
</protein>
<comment type="similarity">
    <text evidence="3">Belongs to the methyltransferase superfamily. Arsenite methyltransferase family.</text>
</comment>
<dbReference type="SUPFAM" id="SSF53335">
    <property type="entry name" value="S-adenosyl-L-methionine-dependent methyltransferases"/>
    <property type="match status" value="1"/>
</dbReference>
<dbReference type="NCBIfam" id="NF008823">
    <property type="entry name" value="PRK11873.1"/>
    <property type="match status" value="1"/>
</dbReference>
<evidence type="ECO:0000256" key="4">
    <source>
        <dbReference type="ARBA" id="ARBA00034521"/>
    </source>
</evidence>
<evidence type="ECO:0000313" key="11">
    <source>
        <dbReference type="Proteomes" id="UP000318053"/>
    </source>
</evidence>
<dbReference type="InterPro" id="IPR026669">
    <property type="entry name" value="Arsenite_MeTrfase-like"/>
</dbReference>
<feature type="domain" description="Methyltransferase" evidence="9">
    <location>
        <begin position="67"/>
        <end position="207"/>
    </location>
</feature>
<proteinExistence type="inferred from homology"/>